<keyword evidence="2" id="KW-0812">Transmembrane</keyword>
<feature type="transmembrane region" description="Helical" evidence="2">
    <location>
        <begin position="45"/>
        <end position="62"/>
    </location>
</feature>
<proteinExistence type="predicted"/>
<reference evidence="3 4" key="1">
    <citation type="submission" date="2019-08" db="EMBL/GenBank/DDBJ databases">
        <title>Deep-cultivation of Planctomycetes and their phenomic and genomic characterization uncovers novel biology.</title>
        <authorList>
            <person name="Wiegand S."/>
            <person name="Jogler M."/>
            <person name="Boedeker C."/>
            <person name="Pinto D."/>
            <person name="Vollmers J."/>
            <person name="Rivas-Marin E."/>
            <person name="Kohn T."/>
            <person name="Peeters S.H."/>
            <person name="Heuer A."/>
            <person name="Rast P."/>
            <person name="Oberbeckmann S."/>
            <person name="Bunk B."/>
            <person name="Jeske O."/>
            <person name="Meyerdierks A."/>
            <person name="Storesund J.E."/>
            <person name="Kallscheuer N."/>
            <person name="Luecker S."/>
            <person name="Lage O.M."/>
            <person name="Pohl T."/>
            <person name="Merkel B.J."/>
            <person name="Hornburger P."/>
            <person name="Mueller R.-W."/>
            <person name="Bruemmer F."/>
            <person name="Labrenz M."/>
            <person name="Spormann A.M."/>
            <person name="Op den Camp H."/>
            <person name="Overmann J."/>
            <person name="Amann R."/>
            <person name="Jetten M.S.M."/>
            <person name="Mascher T."/>
            <person name="Medema M.H."/>
            <person name="Devos D.P."/>
            <person name="Kaster A.-K."/>
            <person name="Ovreas L."/>
            <person name="Rohde M."/>
            <person name="Galperin M.Y."/>
            <person name="Jogler C."/>
        </authorList>
    </citation>
    <scope>NUCLEOTIDE SEQUENCE [LARGE SCALE GENOMIC DNA]</scope>
    <source>
        <strain evidence="3 4">FC18</strain>
    </source>
</reference>
<keyword evidence="2" id="KW-0472">Membrane</keyword>
<evidence type="ECO:0000256" key="2">
    <source>
        <dbReference type="SAM" id="Phobius"/>
    </source>
</evidence>
<keyword evidence="2" id="KW-1133">Transmembrane helix</keyword>
<evidence type="ECO:0000313" key="4">
    <source>
        <dbReference type="Proteomes" id="UP000322214"/>
    </source>
</evidence>
<dbReference type="PANTHER" id="PTHR30386:SF18">
    <property type="entry name" value="INNER MEMBRANE PROTEIN YIAV-RELATED"/>
    <property type="match status" value="1"/>
</dbReference>
<keyword evidence="1" id="KW-0175">Coiled coil</keyword>
<evidence type="ECO:0000256" key="1">
    <source>
        <dbReference type="SAM" id="Coils"/>
    </source>
</evidence>
<protein>
    <submittedName>
        <fullName evidence="3">Type I secretion system membrane fusion protein PrsE</fullName>
    </submittedName>
</protein>
<name>A0A5B9PKW3_9BACT</name>
<dbReference type="PRINTS" id="PR01490">
    <property type="entry name" value="RTXTOXIND"/>
</dbReference>
<dbReference type="OrthoDB" id="9760528at2"/>
<organism evidence="3 4">
    <name type="scientific">Mariniblastus fucicola</name>
    <dbReference type="NCBI Taxonomy" id="980251"/>
    <lineage>
        <taxon>Bacteria</taxon>
        <taxon>Pseudomonadati</taxon>
        <taxon>Planctomycetota</taxon>
        <taxon>Planctomycetia</taxon>
        <taxon>Pirellulales</taxon>
        <taxon>Pirellulaceae</taxon>
        <taxon>Mariniblastus</taxon>
    </lineage>
</organism>
<dbReference type="RefSeq" id="WP_084417365.1">
    <property type="nucleotide sequence ID" value="NZ_CP042912.1"/>
</dbReference>
<dbReference type="EMBL" id="CP042912">
    <property type="protein sequence ID" value="QEG23043.1"/>
    <property type="molecule type" value="Genomic_DNA"/>
</dbReference>
<evidence type="ECO:0000313" key="3">
    <source>
        <dbReference type="EMBL" id="QEG23043.1"/>
    </source>
</evidence>
<gene>
    <name evidence="3" type="primary">prsE</name>
    <name evidence="3" type="ORF">MFFC18_29350</name>
</gene>
<accession>A0A5B9PKW3</accession>
<dbReference type="InterPro" id="IPR050739">
    <property type="entry name" value="MFP"/>
</dbReference>
<dbReference type="PANTHER" id="PTHR30386">
    <property type="entry name" value="MEMBRANE FUSION SUBUNIT OF EMRAB-TOLC MULTIDRUG EFFLUX PUMP"/>
    <property type="match status" value="1"/>
</dbReference>
<dbReference type="STRING" id="980251.GCA_001642875_04024"/>
<dbReference type="Proteomes" id="UP000322214">
    <property type="component" value="Chromosome"/>
</dbReference>
<dbReference type="AlphaFoldDB" id="A0A5B9PKW3"/>
<keyword evidence="4" id="KW-1185">Reference proteome</keyword>
<dbReference type="KEGG" id="mff:MFFC18_29350"/>
<sequence>MTERTINPSSKTGFVAKSRMKTLGRNSATLHLVQSTRFARRMAKLLLVGLVISIIAMAFLPWQQTSRGTGSVVAYAPQERQQSVQAPTKGVVVRIGEGLVEGSVVRKGDFIVEIQPFAANMVQQLEGQLTELRTKEETAIVKADAYGQNVAGFTEALDFTVTAASQMVEAAEAKLQGKQRLLTGYEAKVLQAKLNYERQQSLMQDGLKPAREIEKLKKEWDVTRSELQSVLQDVESLKKELSAKSSMLEEKRLIAQTKIDYARAMQQDALGNAATIRKDIRDVEIKLAEMSRLVVRAPRDGTIFRLPIYELGQTIKAGDSILTLVPDTTQNAVELKINGNDMPLVETGQEVRLQFEGWPAVQFAGWPSVAIGTFSGQVTTVDATDDGKGQFRIMVTPIEGEPWPTDRYLRQGVRANGWVMLRKVSLGYEIWRQLNGFPVIVSDVEPKSKEEKSKPPKMAK</sequence>
<feature type="coiled-coil region" evidence="1">
    <location>
        <begin position="224"/>
        <end position="251"/>
    </location>
</feature>